<evidence type="ECO:0000256" key="8">
    <source>
        <dbReference type="ARBA" id="ARBA00022723"/>
    </source>
</evidence>
<keyword evidence="14" id="KW-0449">Lipoprotein</keyword>
<comment type="similarity">
    <text evidence="3">Belongs to the RBT5 family.</text>
</comment>
<keyword evidence="8 15" id="KW-0479">Metal-binding</keyword>
<dbReference type="SMART" id="SM00747">
    <property type="entry name" value="CFEM"/>
    <property type="match status" value="1"/>
</dbReference>
<evidence type="ECO:0000256" key="3">
    <source>
        <dbReference type="ARBA" id="ARBA00010031"/>
    </source>
</evidence>
<dbReference type="PROSITE" id="PS52012">
    <property type="entry name" value="CFEM"/>
    <property type="match status" value="1"/>
</dbReference>
<dbReference type="PANTHER" id="PTHR37928">
    <property type="entry name" value="CFEM DOMAIN PROTEIN (AFU_ORTHOLOGUE AFUA_6G14090)"/>
    <property type="match status" value="1"/>
</dbReference>
<keyword evidence="6 15" id="KW-0349">Heme</keyword>
<evidence type="ECO:0000313" key="19">
    <source>
        <dbReference type="Proteomes" id="UP000469558"/>
    </source>
</evidence>
<evidence type="ECO:0000256" key="2">
    <source>
        <dbReference type="ARBA" id="ARBA00004613"/>
    </source>
</evidence>
<evidence type="ECO:0000256" key="6">
    <source>
        <dbReference type="ARBA" id="ARBA00022617"/>
    </source>
</evidence>
<evidence type="ECO:0000256" key="5">
    <source>
        <dbReference type="ARBA" id="ARBA00022525"/>
    </source>
</evidence>
<feature type="signal peptide" evidence="16">
    <location>
        <begin position="1"/>
        <end position="17"/>
    </location>
</feature>
<keyword evidence="13" id="KW-0325">Glycoprotein</keyword>
<dbReference type="GO" id="GO:0005576">
    <property type="term" value="C:extracellular region"/>
    <property type="evidence" value="ECO:0007669"/>
    <property type="project" value="UniProtKB-SubCell"/>
</dbReference>
<evidence type="ECO:0000256" key="4">
    <source>
        <dbReference type="ARBA" id="ARBA00022475"/>
    </source>
</evidence>
<comment type="subcellular location">
    <subcellularLocation>
        <location evidence="1">Cell membrane</location>
        <topology evidence="1">Lipid-anchor</topology>
        <topology evidence="1">GPI-anchor</topology>
    </subcellularLocation>
    <subcellularLocation>
        <location evidence="2">Secreted</location>
    </subcellularLocation>
</comment>
<dbReference type="GO" id="GO:0005886">
    <property type="term" value="C:plasma membrane"/>
    <property type="evidence" value="ECO:0007669"/>
    <property type="project" value="UniProtKB-SubCell"/>
</dbReference>
<reference evidence="18 19" key="1">
    <citation type="submission" date="2018-05" db="EMBL/GenBank/DDBJ databases">
        <title>Genome sequencing and assembly of the regulated plant pathogen Lachnellula willkommii and related sister species for the development of diagnostic species identification markers.</title>
        <authorList>
            <person name="Giroux E."/>
            <person name="Bilodeau G."/>
        </authorList>
    </citation>
    <scope>NUCLEOTIDE SEQUENCE [LARGE SCALE GENOMIC DNA]</scope>
    <source>
        <strain evidence="18 19">CBS 268.59</strain>
    </source>
</reference>
<keyword evidence="7" id="KW-0336">GPI-anchor</keyword>
<evidence type="ECO:0000256" key="12">
    <source>
        <dbReference type="ARBA" id="ARBA00023157"/>
    </source>
</evidence>
<evidence type="ECO:0000256" key="10">
    <source>
        <dbReference type="ARBA" id="ARBA00023004"/>
    </source>
</evidence>
<name>A0A8T9CA17_9HELO</name>
<dbReference type="InterPro" id="IPR008427">
    <property type="entry name" value="Extracellular_membr_CFEM_dom"/>
</dbReference>
<dbReference type="GO" id="GO:0098552">
    <property type="term" value="C:side of membrane"/>
    <property type="evidence" value="ECO:0007669"/>
    <property type="project" value="UniProtKB-KW"/>
</dbReference>
<evidence type="ECO:0000313" key="18">
    <source>
        <dbReference type="EMBL" id="TVY82478.1"/>
    </source>
</evidence>
<keyword evidence="5" id="KW-0964">Secreted</keyword>
<comment type="caution">
    <text evidence="15">Lacks conserved residue(s) required for the propagation of feature annotation.</text>
</comment>
<sequence length="107" mass="10977">MKLTTVLLTALAALTTAQNPGDLPSQLPACAQSCASPYFTASGTTFAGCYYKDVSCVCSMSDFIIAISCCIATSCNAADQQITIAFAQNLCGQVSLPGTPPLPSTAR</sequence>
<dbReference type="GO" id="GO:0046872">
    <property type="term" value="F:metal ion binding"/>
    <property type="evidence" value="ECO:0007669"/>
    <property type="project" value="UniProtKB-UniRule"/>
</dbReference>
<dbReference type="EMBL" id="QGMK01000312">
    <property type="protein sequence ID" value="TVY82478.1"/>
    <property type="molecule type" value="Genomic_DNA"/>
</dbReference>
<protein>
    <submittedName>
        <fullName evidence="18">GPI-anchored CFEM domain protein</fullName>
    </submittedName>
</protein>
<dbReference type="Pfam" id="PF05730">
    <property type="entry name" value="CFEM"/>
    <property type="match status" value="1"/>
</dbReference>
<evidence type="ECO:0000256" key="1">
    <source>
        <dbReference type="ARBA" id="ARBA00004609"/>
    </source>
</evidence>
<keyword evidence="12 15" id="KW-1015">Disulfide bond</keyword>
<evidence type="ECO:0000256" key="14">
    <source>
        <dbReference type="ARBA" id="ARBA00023288"/>
    </source>
</evidence>
<keyword evidence="10 15" id="KW-0408">Iron</keyword>
<evidence type="ECO:0000256" key="13">
    <source>
        <dbReference type="ARBA" id="ARBA00023180"/>
    </source>
</evidence>
<feature type="chain" id="PRO_5035943692" evidence="16">
    <location>
        <begin position="18"/>
        <end position="107"/>
    </location>
</feature>
<feature type="domain" description="CFEM" evidence="17">
    <location>
        <begin position="1"/>
        <end position="107"/>
    </location>
</feature>
<evidence type="ECO:0000256" key="11">
    <source>
        <dbReference type="ARBA" id="ARBA00023136"/>
    </source>
</evidence>
<evidence type="ECO:0000256" key="16">
    <source>
        <dbReference type="SAM" id="SignalP"/>
    </source>
</evidence>
<evidence type="ECO:0000259" key="17">
    <source>
        <dbReference type="PROSITE" id="PS52012"/>
    </source>
</evidence>
<dbReference type="PANTHER" id="PTHR37928:SF2">
    <property type="entry name" value="GPI ANCHORED CFEM DOMAIN PROTEIN (AFU_ORTHOLOGUE AFUA_6G10580)"/>
    <property type="match status" value="1"/>
</dbReference>
<evidence type="ECO:0000256" key="9">
    <source>
        <dbReference type="ARBA" id="ARBA00022729"/>
    </source>
</evidence>
<dbReference type="OrthoDB" id="3065412at2759"/>
<feature type="disulfide bond" evidence="15">
    <location>
        <begin position="49"/>
        <end position="56"/>
    </location>
</feature>
<keyword evidence="9 16" id="KW-0732">Signal</keyword>
<evidence type="ECO:0000256" key="15">
    <source>
        <dbReference type="PROSITE-ProRule" id="PRU01356"/>
    </source>
</evidence>
<accession>A0A8T9CA17</accession>
<dbReference type="AlphaFoldDB" id="A0A8T9CA17"/>
<keyword evidence="11" id="KW-0472">Membrane</keyword>
<organism evidence="18 19">
    <name type="scientific">Lachnellula suecica</name>
    <dbReference type="NCBI Taxonomy" id="602035"/>
    <lineage>
        <taxon>Eukaryota</taxon>
        <taxon>Fungi</taxon>
        <taxon>Dikarya</taxon>
        <taxon>Ascomycota</taxon>
        <taxon>Pezizomycotina</taxon>
        <taxon>Leotiomycetes</taxon>
        <taxon>Helotiales</taxon>
        <taxon>Lachnaceae</taxon>
        <taxon>Lachnellula</taxon>
    </lineage>
</organism>
<gene>
    <name evidence="18" type="ORF">LSUE1_G002578</name>
</gene>
<feature type="disulfide bond" evidence="15">
    <location>
        <begin position="58"/>
        <end position="91"/>
    </location>
</feature>
<comment type="caution">
    <text evidence="18">The sequence shown here is derived from an EMBL/GenBank/DDBJ whole genome shotgun (WGS) entry which is preliminary data.</text>
</comment>
<feature type="binding site" description="axial binding residue" evidence="15">
    <location>
        <position position="53"/>
    </location>
    <ligand>
        <name>heme</name>
        <dbReference type="ChEBI" id="CHEBI:30413"/>
    </ligand>
    <ligandPart>
        <name>Fe</name>
        <dbReference type="ChEBI" id="CHEBI:18248"/>
    </ligandPart>
</feature>
<dbReference type="InterPro" id="IPR051735">
    <property type="entry name" value="CFEM_domain"/>
</dbReference>
<keyword evidence="19" id="KW-1185">Reference proteome</keyword>
<evidence type="ECO:0000256" key="7">
    <source>
        <dbReference type="ARBA" id="ARBA00022622"/>
    </source>
</evidence>
<proteinExistence type="inferred from homology"/>
<keyword evidence="4" id="KW-1003">Cell membrane</keyword>
<dbReference type="Proteomes" id="UP000469558">
    <property type="component" value="Unassembled WGS sequence"/>
</dbReference>